<feature type="transmembrane region" description="Helical" evidence="1">
    <location>
        <begin position="128"/>
        <end position="153"/>
    </location>
</feature>
<feature type="transmembrane region" description="Helical" evidence="1">
    <location>
        <begin position="99"/>
        <end position="116"/>
    </location>
</feature>
<dbReference type="Proteomes" id="UP001519654">
    <property type="component" value="Unassembled WGS sequence"/>
</dbReference>
<evidence type="ECO:0000256" key="1">
    <source>
        <dbReference type="SAM" id="Phobius"/>
    </source>
</evidence>
<sequence length="163" mass="17216">MTSTTLINALIGLALVAWICSRQLRWRAADPTRMFKLPIVLGIAGLVSMSQQFTTIKPIDVAVLGVSAVLALASGTVMGRIARFRPSPVDPRAVETRTGWAGVGIWAGLIAVRVLIDVIGHQMGSEMAVATGSILLVLALNRIASALVISARLPHRTPAMAGR</sequence>
<keyword evidence="3" id="KW-1185">Reference proteome</keyword>
<proteinExistence type="predicted"/>
<dbReference type="RefSeq" id="WP_215791403.1">
    <property type="nucleotide sequence ID" value="NZ_JAHKKG010000008.1"/>
</dbReference>
<organism evidence="2 3">
    <name type="scientific">Paractinoplanes bogorensis</name>
    <dbReference type="NCBI Taxonomy" id="1610840"/>
    <lineage>
        <taxon>Bacteria</taxon>
        <taxon>Bacillati</taxon>
        <taxon>Actinomycetota</taxon>
        <taxon>Actinomycetes</taxon>
        <taxon>Micromonosporales</taxon>
        <taxon>Micromonosporaceae</taxon>
        <taxon>Paractinoplanes</taxon>
    </lineage>
</organism>
<keyword evidence="1" id="KW-1133">Transmembrane helix</keyword>
<comment type="caution">
    <text evidence="2">The sequence shown here is derived from an EMBL/GenBank/DDBJ whole genome shotgun (WGS) entry which is preliminary data.</text>
</comment>
<evidence type="ECO:0000313" key="3">
    <source>
        <dbReference type="Proteomes" id="UP001519654"/>
    </source>
</evidence>
<dbReference type="EMBL" id="JAHKKG010000008">
    <property type="protein sequence ID" value="MBU2667150.1"/>
    <property type="molecule type" value="Genomic_DNA"/>
</dbReference>
<feature type="transmembrane region" description="Helical" evidence="1">
    <location>
        <begin position="59"/>
        <end position="78"/>
    </location>
</feature>
<name>A0ABS5YUL8_9ACTN</name>
<keyword evidence="1" id="KW-0812">Transmembrane</keyword>
<keyword evidence="1" id="KW-0472">Membrane</keyword>
<accession>A0ABS5YUL8</accession>
<evidence type="ECO:0000313" key="2">
    <source>
        <dbReference type="EMBL" id="MBU2667150.1"/>
    </source>
</evidence>
<feature type="transmembrane region" description="Helical" evidence="1">
    <location>
        <begin position="6"/>
        <end position="22"/>
    </location>
</feature>
<protein>
    <recommendedName>
        <fullName evidence="4">DUF1453 domain-containing protein</fullName>
    </recommendedName>
</protein>
<evidence type="ECO:0008006" key="4">
    <source>
        <dbReference type="Google" id="ProtNLM"/>
    </source>
</evidence>
<gene>
    <name evidence="2" type="ORF">KOI35_26945</name>
</gene>
<feature type="transmembrane region" description="Helical" evidence="1">
    <location>
        <begin position="34"/>
        <end position="53"/>
    </location>
</feature>
<reference evidence="2 3" key="1">
    <citation type="submission" date="2021-06" db="EMBL/GenBank/DDBJ databases">
        <title>Actinoplanes lichenicola sp. nov., and Actinoplanes ovalisporus sp. nov., isolated from lichen in Thailand.</title>
        <authorList>
            <person name="Saeng-In P."/>
            <person name="Kanchanasin P."/>
            <person name="Yuki M."/>
            <person name="Kudo T."/>
            <person name="Ohkuma M."/>
            <person name="Phongsopitanun W."/>
            <person name="Tanasupawat S."/>
        </authorList>
    </citation>
    <scope>NUCLEOTIDE SEQUENCE [LARGE SCALE GENOMIC DNA]</scope>
    <source>
        <strain evidence="2 3">NBRC 110975</strain>
    </source>
</reference>